<evidence type="ECO:0008006" key="5">
    <source>
        <dbReference type="Google" id="ProtNLM"/>
    </source>
</evidence>
<name>A0A9K3L5N1_9STRA</name>
<feature type="transmembrane region" description="Helical" evidence="2">
    <location>
        <begin position="94"/>
        <end position="120"/>
    </location>
</feature>
<evidence type="ECO:0000313" key="4">
    <source>
        <dbReference type="Proteomes" id="UP000693970"/>
    </source>
</evidence>
<sequence length="242" mass="26688">MSDRNCCKPVYCCCCENGEIERSPDGGDVKRRSICCDCCCKSCLPYDDAYMITAQFLSILAFLVSWIWYVTFILGAAAMIILQVAWCCRVGRAGLIWTVVISGLASVGCFVAGTLMILTWDGATWCDVFTMQSSYDGSWYEYFQSDSCNEGAWAAAVAFVAGVLWAATGTYVMIFLVSGRHARSLQVRSEQHEHDVDVGVIPLPIPPHVPPPEQSNRRLSPSTAEETDIVLNDGYQELMAKV</sequence>
<keyword evidence="2" id="KW-1133">Transmembrane helix</keyword>
<reference evidence="3" key="1">
    <citation type="journal article" date="2021" name="Sci. Rep.">
        <title>Diploid genomic architecture of Nitzschia inconspicua, an elite biomass production diatom.</title>
        <authorList>
            <person name="Oliver A."/>
            <person name="Podell S."/>
            <person name="Pinowska A."/>
            <person name="Traller J.C."/>
            <person name="Smith S.R."/>
            <person name="McClure R."/>
            <person name="Beliaev A."/>
            <person name="Bohutskyi P."/>
            <person name="Hill E.A."/>
            <person name="Rabines A."/>
            <person name="Zheng H."/>
            <person name="Allen L.Z."/>
            <person name="Kuo A."/>
            <person name="Grigoriev I.V."/>
            <person name="Allen A.E."/>
            <person name="Hazlebeck D."/>
            <person name="Allen E.E."/>
        </authorList>
    </citation>
    <scope>NUCLEOTIDE SEQUENCE</scope>
    <source>
        <strain evidence="3">Hildebrandi</strain>
    </source>
</reference>
<evidence type="ECO:0000256" key="1">
    <source>
        <dbReference type="SAM" id="MobiDB-lite"/>
    </source>
</evidence>
<keyword evidence="2" id="KW-0472">Membrane</keyword>
<keyword evidence="4" id="KW-1185">Reference proteome</keyword>
<keyword evidence="2" id="KW-0812">Transmembrane</keyword>
<feature type="region of interest" description="Disordered" evidence="1">
    <location>
        <begin position="205"/>
        <end position="226"/>
    </location>
</feature>
<dbReference type="AlphaFoldDB" id="A0A9K3L5N1"/>
<feature type="transmembrane region" description="Helical" evidence="2">
    <location>
        <begin position="56"/>
        <end position="82"/>
    </location>
</feature>
<gene>
    <name evidence="3" type="ORF">IV203_004469</name>
</gene>
<proteinExistence type="predicted"/>
<evidence type="ECO:0000256" key="2">
    <source>
        <dbReference type="SAM" id="Phobius"/>
    </source>
</evidence>
<dbReference type="Proteomes" id="UP000693970">
    <property type="component" value="Unassembled WGS sequence"/>
</dbReference>
<dbReference type="EMBL" id="JAGRRH010000016">
    <property type="protein sequence ID" value="KAG7355113.1"/>
    <property type="molecule type" value="Genomic_DNA"/>
</dbReference>
<protein>
    <recommendedName>
        <fullName evidence="5">Transmembrane protein</fullName>
    </recommendedName>
</protein>
<dbReference type="OrthoDB" id="53774at2759"/>
<evidence type="ECO:0000313" key="3">
    <source>
        <dbReference type="EMBL" id="KAG7355113.1"/>
    </source>
</evidence>
<organism evidence="3 4">
    <name type="scientific">Nitzschia inconspicua</name>
    <dbReference type="NCBI Taxonomy" id="303405"/>
    <lineage>
        <taxon>Eukaryota</taxon>
        <taxon>Sar</taxon>
        <taxon>Stramenopiles</taxon>
        <taxon>Ochrophyta</taxon>
        <taxon>Bacillariophyta</taxon>
        <taxon>Bacillariophyceae</taxon>
        <taxon>Bacillariophycidae</taxon>
        <taxon>Bacillariales</taxon>
        <taxon>Bacillariaceae</taxon>
        <taxon>Nitzschia</taxon>
    </lineage>
</organism>
<comment type="caution">
    <text evidence="3">The sequence shown here is derived from an EMBL/GenBank/DDBJ whole genome shotgun (WGS) entry which is preliminary data.</text>
</comment>
<reference evidence="3" key="2">
    <citation type="submission" date="2021-04" db="EMBL/GenBank/DDBJ databases">
        <authorList>
            <person name="Podell S."/>
        </authorList>
    </citation>
    <scope>NUCLEOTIDE SEQUENCE</scope>
    <source>
        <strain evidence="3">Hildebrandi</strain>
    </source>
</reference>
<feature type="transmembrane region" description="Helical" evidence="2">
    <location>
        <begin position="152"/>
        <end position="178"/>
    </location>
</feature>
<accession>A0A9K3L5N1</accession>